<dbReference type="CDD" id="cd00296">
    <property type="entry name" value="SIR2"/>
    <property type="match status" value="1"/>
</dbReference>
<feature type="coiled-coil region" evidence="1">
    <location>
        <begin position="333"/>
        <end position="364"/>
    </location>
</feature>
<reference evidence="2 3" key="1">
    <citation type="submission" date="2023-04" db="EMBL/GenBank/DDBJ databases">
        <title>A long-awaited taxogenomic arrangement of the family Halomonadaceae.</title>
        <authorList>
            <person name="De La Haba R."/>
            <person name="Chuvochina M."/>
            <person name="Wittouck S."/>
            <person name="Arahal D.R."/>
            <person name="Sanchez-Porro C."/>
            <person name="Hugenholtz P."/>
            <person name="Ventosa A."/>
        </authorList>
    </citation>
    <scope>NUCLEOTIDE SEQUENCE [LARGE SCALE GENOMIC DNA]</scope>
    <source>
        <strain evidence="2 3">DSM 23530</strain>
    </source>
</reference>
<dbReference type="RefSeq" id="WP_309652327.1">
    <property type="nucleotide sequence ID" value="NZ_JARWAK010000005.1"/>
</dbReference>
<dbReference type="InterPro" id="IPR011990">
    <property type="entry name" value="TPR-like_helical_dom_sf"/>
</dbReference>
<dbReference type="SUPFAM" id="SSF48452">
    <property type="entry name" value="TPR-like"/>
    <property type="match status" value="1"/>
</dbReference>
<dbReference type="Gene3D" id="1.25.40.10">
    <property type="entry name" value="Tetratricopeptide repeat domain"/>
    <property type="match status" value="1"/>
</dbReference>
<dbReference type="Gene3D" id="3.40.50.1220">
    <property type="entry name" value="TPP-binding domain"/>
    <property type="match status" value="1"/>
</dbReference>
<protein>
    <submittedName>
        <fullName evidence="2">SIR2 family protein</fullName>
    </submittedName>
</protein>
<dbReference type="Pfam" id="PF13289">
    <property type="entry name" value="SIR2_2"/>
    <property type="match status" value="1"/>
</dbReference>
<sequence length="854" mass="97037">MKIEDFAKQNPNKSRSVEDLVRFLKTRVELAPNYCVLLGAGCSVSSGIPSGGELIEGWKRELYSEFNGDLEGYSSEVATDYFSKNHSSWFNSSNEYSSLFEKKYDLPSQRRMFIEQLVADKIPSIGYAYLVNLVKNSYINTIFTTNFDDLVNEAFYHYSDKRPMLCAHDSSVSSLNKTSSRPKIVKLHGDYLFDDIKSSLRETESLEENIKDKFVELLKGQGLIVAGYSGSDRSIMDVVNHILRFDDFLSHGLYWCFRKGDYISEDLRKLLWKERVYYVVIDGFDELFAKLNSDLCEPLSLEDGLVKNKTSKIIESYTSNSALLKSSSDIIRNDIERLEKQKTKNNISKLIQEMNEKNKATNLEDHEFSMLIQIESLIGDDKYHDAVKLGEEELNKSPSPDLYALLLKSVARAYRASNQDESARGCYKELISYDKNDTFPYSAMASMEFNFTEKAAILKKAIDIDGYDFSNYDLLAGALIESLEKGDVDDKELKLEEAQRALDRSLELNPSNTNRSWAKKFSLISKKSVSEEEKDAEKTRLLNDLKKQGPYTKNYIALNSKHLGDKGCKDSVQEFFEDILSHKECVENYRFTGYLSLAVYSADVMGAECEFGAIVDELCEKKDLYKNPSAIFRCASVVAKRLGDFERAVSMLGKIHYSDLDYQSLSLLLDCYIALQDESKSKEVIEKVDKEFTAVASLESKIKYYDEFGFYAKALEAVKSLQSLHGGSGFNVATEAYYLIKLDRNSEAREVLQGFLRKVNFDKSYTAEIVNYELACKNMGRKVDKARLEAQLGGSRNYFVKAAVYSVMGKLEESVEMVKQGLLENKLDISSLRSWPALSSVKDKGVERDLKLVV</sequence>
<gene>
    <name evidence="2" type="ORF">QC818_08055</name>
</gene>
<accession>A0ABU1G1B8</accession>
<keyword evidence="3" id="KW-1185">Reference proteome</keyword>
<keyword evidence="1" id="KW-0175">Coiled coil</keyword>
<proteinExistence type="predicted"/>
<comment type="caution">
    <text evidence="2">The sequence shown here is derived from an EMBL/GenBank/DDBJ whole genome shotgun (WGS) entry which is preliminary data.</text>
</comment>
<organism evidence="2 3">
    <name type="scientific">Halomonas koreensis</name>
    <dbReference type="NCBI Taxonomy" id="245385"/>
    <lineage>
        <taxon>Bacteria</taxon>
        <taxon>Pseudomonadati</taxon>
        <taxon>Pseudomonadota</taxon>
        <taxon>Gammaproteobacteria</taxon>
        <taxon>Oceanospirillales</taxon>
        <taxon>Halomonadaceae</taxon>
        <taxon>Halomonas</taxon>
    </lineage>
</organism>
<dbReference type="Proteomes" id="UP001264519">
    <property type="component" value="Unassembled WGS sequence"/>
</dbReference>
<evidence type="ECO:0000313" key="2">
    <source>
        <dbReference type="EMBL" id="MDR5866732.1"/>
    </source>
</evidence>
<name>A0ABU1G1B8_9GAMM</name>
<evidence type="ECO:0000313" key="3">
    <source>
        <dbReference type="Proteomes" id="UP001264519"/>
    </source>
</evidence>
<dbReference type="EMBL" id="JARWAK010000005">
    <property type="protein sequence ID" value="MDR5866732.1"/>
    <property type="molecule type" value="Genomic_DNA"/>
</dbReference>
<dbReference type="InterPro" id="IPR029035">
    <property type="entry name" value="DHS-like_NAD/FAD-binding_dom"/>
</dbReference>
<dbReference type="SUPFAM" id="SSF52467">
    <property type="entry name" value="DHS-like NAD/FAD-binding domain"/>
    <property type="match status" value="1"/>
</dbReference>
<evidence type="ECO:0000256" key="1">
    <source>
        <dbReference type="SAM" id="Coils"/>
    </source>
</evidence>